<keyword evidence="3 13" id="KW-0963">Cytoplasm</keyword>
<dbReference type="NCBIfam" id="NF003673">
    <property type="entry name" value="PRK05298.1"/>
    <property type="match status" value="1"/>
</dbReference>
<dbReference type="GO" id="GO:0005737">
    <property type="term" value="C:cytoplasm"/>
    <property type="evidence" value="ECO:0007669"/>
    <property type="project" value="UniProtKB-SubCell"/>
</dbReference>
<comment type="subunit">
    <text evidence="11 13 14">Forms a heterotetramer with UvrA during the search for lesions. Interacts with UvrC in an incision complex.</text>
</comment>
<keyword evidence="6 13" id="KW-0228">DNA excision</keyword>
<dbReference type="GO" id="GO:0009432">
    <property type="term" value="P:SOS response"/>
    <property type="evidence" value="ECO:0007669"/>
    <property type="project" value="UniProtKB-UniRule"/>
</dbReference>
<dbReference type="GO" id="GO:0009380">
    <property type="term" value="C:excinuclease repair complex"/>
    <property type="evidence" value="ECO:0007669"/>
    <property type="project" value="InterPro"/>
</dbReference>
<evidence type="ECO:0000259" key="18">
    <source>
        <dbReference type="PROSITE" id="PS51194"/>
    </source>
</evidence>
<evidence type="ECO:0000256" key="14">
    <source>
        <dbReference type="RuleBase" id="RU003587"/>
    </source>
</evidence>
<proteinExistence type="inferred from homology"/>
<dbReference type="Pfam" id="PF02151">
    <property type="entry name" value="UVR"/>
    <property type="match status" value="1"/>
</dbReference>
<keyword evidence="4 13" id="KW-0547">Nucleotide-binding</keyword>
<sequence length="735" mass="83199">MARARKTITPDPYAKPIAKPLPPSKSLPGKLKQFQAPTRADFDLVSPYGAAGDQPKAIEELTEGFKNGEQFQTLLGVTGSGKTFTMANVIKNVGKPTLILTHNKTLAAQLYQEFKSFFPNNAVEYFVSYYDYFQPEAYIPHTDTFIEKDASINDEIDKLRLRATANLLTRRDVIIVASVSCIYGLGSPSEYFDLMVRIKKGDIYDRDKILRDLVHIQYSRNDFSLDRGSFRVRGDVIEVHPSYDEDGLRIELFGDEVDRLYRFNIVTGEVIKEVEELTIAPAKHFVTKEENRAGMLQRIQMELTDRLAELDKEGKVLESARLSSRTRYDMEMLRETGMCNGIENYSRIIEDRAPGTRPFTLIDYFGDDWLLMIDESHVSIPQVGGMAEGDKSRKTTLVQYGFRLPCALDNRPMNFAEFEYMYPKQVLFVSATPGDYELKKTNGVVTEQINRPTGLLDPKIELFPIQGQMDVLLYRIEEVVKNGDRVLVTTLTKKMTQDLTEFFIEAGVRAKYLHSDIKTLERHELIRGLRSGEYDVLVGINLLREGLDLPEVSMVAILDADKEGFLRNYRSLIQTMGRASRNVNGTVLLFADNMTESLQKAIDETNRRRGLQEEFNKEHGITPKSVTRKIEEDLRIIDPLGDIGDDTTDSEDDSLVTSNSELETNLGIRPMEPLQPSRFRKSSSKKAAPGAHSGAPSKASESKLADLERQMKEAAARLDFEEAARIRDIIRSLDA</sequence>
<evidence type="ECO:0000256" key="9">
    <source>
        <dbReference type="ARBA" id="ARBA00023204"/>
    </source>
</evidence>
<dbReference type="AlphaFoldDB" id="A0A380S805"/>
<protein>
    <recommendedName>
        <fullName evidence="12 13">UvrABC system protein B</fullName>
        <shortName evidence="13">Protein UvrB</shortName>
    </recommendedName>
    <alternativeName>
        <fullName evidence="13">Excinuclease ABC subunit B</fullName>
    </alternativeName>
</protein>
<organism evidence="19 20">
    <name type="scientific">Fibrobacter succinogenes</name>
    <name type="common">Bacteroides succinogenes</name>
    <dbReference type="NCBI Taxonomy" id="833"/>
    <lineage>
        <taxon>Bacteria</taxon>
        <taxon>Pseudomonadati</taxon>
        <taxon>Fibrobacterota</taxon>
        <taxon>Fibrobacteria</taxon>
        <taxon>Fibrobacterales</taxon>
        <taxon>Fibrobacteraceae</taxon>
        <taxon>Fibrobacter</taxon>
    </lineage>
</organism>
<dbReference type="SUPFAM" id="SSF46600">
    <property type="entry name" value="C-terminal UvrC-binding domain of UvrB"/>
    <property type="match status" value="1"/>
</dbReference>
<keyword evidence="10 13" id="KW-0742">SOS response</keyword>
<feature type="binding site" evidence="13">
    <location>
        <begin position="76"/>
        <end position="83"/>
    </location>
    <ligand>
        <name>ATP</name>
        <dbReference type="ChEBI" id="CHEBI:30616"/>
    </ligand>
</feature>
<dbReference type="PROSITE" id="PS51192">
    <property type="entry name" value="HELICASE_ATP_BIND_1"/>
    <property type="match status" value="1"/>
</dbReference>
<feature type="region of interest" description="Disordered" evidence="15">
    <location>
        <begin position="640"/>
        <end position="704"/>
    </location>
</feature>
<keyword evidence="9 13" id="KW-0234">DNA repair</keyword>
<dbReference type="InterPro" id="IPR014001">
    <property type="entry name" value="Helicase_ATP-bd"/>
</dbReference>
<evidence type="ECO:0000313" key="19">
    <source>
        <dbReference type="EMBL" id="SUQ25773.1"/>
    </source>
</evidence>
<dbReference type="Pfam" id="PF00271">
    <property type="entry name" value="Helicase_C"/>
    <property type="match status" value="1"/>
</dbReference>
<evidence type="ECO:0000256" key="10">
    <source>
        <dbReference type="ARBA" id="ARBA00023236"/>
    </source>
</evidence>
<feature type="short sequence motif" description="Beta-hairpin" evidence="13">
    <location>
        <begin position="129"/>
        <end position="152"/>
    </location>
</feature>
<dbReference type="GO" id="GO:0009381">
    <property type="term" value="F:excinuclease ABC activity"/>
    <property type="evidence" value="ECO:0007669"/>
    <property type="project" value="UniProtKB-UniRule"/>
</dbReference>
<dbReference type="GO" id="GO:0006289">
    <property type="term" value="P:nucleotide-excision repair"/>
    <property type="evidence" value="ECO:0007669"/>
    <property type="project" value="UniProtKB-UniRule"/>
</dbReference>
<evidence type="ECO:0000256" key="4">
    <source>
        <dbReference type="ARBA" id="ARBA00022741"/>
    </source>
</evidence>
<evidence type="ECO:0000256" key="2">
    <source>
        <dbReference type="ARBA" id="ARBA00008533"/>
    </source>
</evidence>
<dbReference type="GO" id="GO:0003677">
    <property type="term" value="F:DNA binding"/>
    <property type="evidence" value="ECO:0007669"/>
    <property type="project" value="UniProtKB-UniRule"/>
</dbReference>
<feature type="domain" description="UVR" evidence="16">
    <location>
        <begin position="701"/>
        <end position="735"/>
    </location>
</feature>
<dbReference type="GO" id="GO:0005524">
    <property type="term" value="F:ATP binding"/>
    <property type="evidence" value="ECO:0007669"/>
    <property type="project" value="UniProtKB-UniRule"/>
</dbReference>
<dbReference type="InterPro" id="IPR001943">
    <property type="entry name" value="UVR_dom"/>
</dbReference>
<evidence type="ECO:0000256" key="13">
    <source>
        <dbReference type="HAMAP-Rule" id="MF_00204"/>
    </source>
</evidence>
<evidence type="ECO:0000259" key="17">
    <source>
        <dbReference type="PROSITE" id="PS51192"/>
    </source>
</evidence>
<keyword evidence="7 13" id="KW-0067">ATP-binding</keyword>
<dbReference type="HAMAP" id="MF_00204">
    <property type="entry name" value="UvrB"/>
    <property type="match status" value="1"/>
</dbReference>
<dbReference type="Pfam" id="PF12344">
    <property type="entry name" value="UvrB"/>
    <property type="match status" value="1"/>
</dbReference>
<comment type="subcellular location">
    <subcellularLocation>
        <location evidence="1 13 14">Cytoplasm</location>
    </subcellularLocation>
</comment>
<comment type="function">
    <text evidence="13">The UvrABC repair system catalyzes the recognition and processing of DNA lesions. A damage recognition complex composed of 2 UvrA and 2 UvrB subunits scans DNA for abnormalities. Upon binding of the UvrA(2)B(2) complex to a putative damaged site, the DNA wraps around one UvrB monomer. DNA wrap is dependent on ATP binding by UvrB and probably causes local melting of the DNA helix, facilitating insertion of UvrB beta-hairpin between the DNA strands. Then UvrB probes one DNA strand for the presence of a lesion. If a lesion is found the UvrA subunits dissociate and the UvrB-DNA preincision complex is formed. This complex is subsequently bound by UvrC and the second UvrB is released. If no lesion is found, the DNA wraps around the other UvrB subunit that will check the other stand for damage.</text>
</comment>
<keyword evidence="8 13" id="KW-0267">Excision nuclease</keyword>
<dbReference type="InterPro" id="IPR024759">
    <property type="entry name" value="UvrB_YAD/RRR_dom"/>
</dbReference>
<dbReference type="CDD" id="cd18790">
    <property type="entry name" value="SF2_C_UvrB"/>
    <property type="match status" value="1"/>
</dbReference>
<evidence type="ECO:0000256" key="3">
    <source>
        <dbReference type="ARBA" id="ARBA00022490"/>
    </source>
</evidence>
<dbReference type="InterPro" id="IPR004807">
    <property type="entry name" value="UvrB"/>
</dbReference>
<dbReference type="InterPro" id="IPR006935">
    <property type="entry name" value="Helicase/UvrB_N"/>
</dbReference>
<evidence type="ECO:0000256" key="11">
    <source>
        <dbReference type="ARBA" id="ARBA00026033"/>
    </source>
</evidence>
<name>A0A380S805_FIBSU</name>
<feature type="domain" description="Helicase C-terminal" evidence="18">
    <location>
        <begin position="468"/>
        <end position="630"/>
    </location>
</feature>
<dbReference type="Gene3D" id="3.40.50.300">
    <property type="entry name" value="P-loop containing nucleotide triphosphate hydrolases"/>
    <property type="match status" value="3"/>
</dbReference>
<dbReference type="PANTHER" id="PTHR24029:SF0">
    <property type="entry name" value="UVRABC SYSTEM PROTEIN B"/>
    <property type="match status" value="1"/>
</dbReference>
<dbReference type="CDD" id="cd17916">
    <property type="entry name" value="DEXHc_UvrB"/>
    <property type="match status" value="1"/>
</dbReference>
<accession>A0A380S805</accession>
<dbReference type="SMART" id="SM00490">
    <property type="entry name" value="HELICc"/>
    <property type="match status" value="1"/>
</dbReference>
<evidence type="ECO:0000256" key="6">
    <source>
        <dbReference type="ARBA" id="ARBA00022769"/>
    </source>
</evidence>
<dbReference type="PROSITE" id="PS51194">
    <property type="entry name" value="HELICASE_CTER"/>
    <property type="match status" value="1"/>
</dbReference>
<evidence type="ECO:0000313" key="20">
    <source>
        <dbReference type="Proteomes" id="UP000255423"/>
    </source>
</evidence>
<evidence type="ECO:0000256" key="8">
    <source>
        <dbReference type="ARBA" id="ARBA00022881"/>
    </source>
</evidence>
<evidence type="ECO:0000256" key="1">
    <source>
        <dbReference type="ARBA" id="ARBA00004496"/>
    </source>
</evidence>
<evidence type="ECO:0000256" key="15">
    <source>
        <dbReference type="SAM" id="MobiDB-lite"/>
    </source>
</evidence>
<comment type="domain">
    <text evidence="13">The beta-hairpin motif is involved in DNA binding.</text>
</comment>
<evidence type="ECO:0000256" key="5">
    <source>
        <dbReference type="ARBA" id="ARBA00022763"/>
    </source>
</evidence>
<comment type="similarity">
    <text evidence="2 13 14">Belongs to the UvrB family.</text>
</comment>
<dbReference type="PROSITE" id="PS50151">
    <property type="entry name" value="UVR"/>
    <property type="match status" value="1"/>
</dbReference>
<evidence type="ECO:0000259" key="16">
    <source>
        <dbReference type="PROSITE" id="PS50151"/>
    </source>
</evidence>
<dbReference type="InterPro" id="IPR027417">
    <property type="entry name" value="P-loop_NTPase"/>
</dbReference>
<dbReference type="NCBIfam" id="TIGR00631">
    <property type="entry name" value="uvrb"/>
    <property type="match status" value="1"/>
</dbReference>
<evidence type="ECO:0000256" key="7">
    <source>
        <dbReference type="ARBA" id="ARBA00022840"/>
    </source>
</evidence>
<keyword evidence="5 13" id="KW-0227">DNA damage</keyword>
<dbReference type="InterPro" id="IPR001650">
    <property type="entry name" value="Helicase_C-like"/>
</dbReference>
<feature type="region of interest" description="Disordered" evidence="15">
    <location>
        <begin position="1"/>
        <end position="30"/>
    </location>
</feature>
<dbReference type="RefSeq" id="WP_219931054.1">
    <property type="nucleotide sequence ID" value="NZ_UHJL01000004.1"/>
</dbReference>
<dbReference type="InterPro" id="IPR041471">
    <property type="entry name" value="UvrB_inter"/>
</dbReference>
<dbReference type="SMART" id="SM00487">
    <property type="entry name" value="DEXDc"/>
    <property type="match status" value="1"/>
</dbReference>
<evidence type="ECO:0000256" key="12">
    <source>
        <dbReference type="ARBA" id="ARBA00029504"/>
    </source>
</evidence>
<dbReference type="PANTHER" id="PTHR24029">
    <property type="entry name" value="UVRABC SYSTEM PROTEIN B"/>
    <property type="match status" value="1"/>
</dbReference>
<feature type="domain" description="Helicase ATP-binding" evidence="17">
    <location>
        <begin position="63"/>
        <end position="210"/>
    </location>
</feature>
<dbReference type="InterPro" id="IPR036876">
    <property type="entry name" value="UVR_dom_sf"/>
</dbReference>
<dbReference type="GO" id="GO:0016887">
    <property type="term" value="F:ATP hydrolysis activity"/>
    <property type="evidence" value="ECO:0007669"/>
    <property type="project" value="InterPro"/>
</dbReference>
<dbReference type="SUPFAM" id="SSF52540">
    <property type="entry name" value="P-loop containing nucleoside triphosphate hydrolases"/>
    <property type="match status" value="2"/>
</dbReference>
<feature type="compositionally biased region" description="Acidic residues" evidence="15">
    <location>
        <begin position="643"/>
        <end position="654"/>
    </location>
</feature>
<dbReference type="Pfam" id="PF17757">
    <property type="entry name" value="UvrB_inter"/>
    <property type="match status" value="1"/>
</dbReference>
<dbReference type="Pfam" id="PF04851">
    <property type="entry name" value="ResIII"/>
    <property type="match status" value="1"/>
</dbReference>
<gene>
    <name evidence="13" type="primary">uvrB</name>
    <name evidence="19" type="ORF">SAMN05661053_2566</name>
</gene>
<dbReference type="EMBL" id="UHJL01000004">
    <property type="protein sequence ID" value="SUQ25773.1"/>
    <property type="molecule type" value="Genomic_DNA"/>
</dbReference>
<dbReference type="Proteomes" id="UP000255423">
    <property type="component" value="Unassembled WGS sequence"/>
</dbReference>
<reference evidence="19 20" key="1">
    <citation type="submission" date="2017-08" db="EMBL/GenBank/DDBJ databases">
        <authorList>
            <person name="de Groot N.N."/>
        </authorList>
    </citation>
    <scope>NUCLEOTIDE SEQUENCE [LARGE SCALE GENOMIC DNA]</scope>
    <source>
        <strain evidence="19 20">HM2</strain>
    </source>
</reference>
<dbReference type="Gene3D" id="4.10.860.10">
    <property type="entry name" value="UVR domain"/>
    <property type="match status" value="1"/>
</dbReference>